<accession>A0ABD2BS67</accession>
<keyword evidence="2" id="KW-1185">Reference proteome</keyword>
<evidence type="ECO:0000313" key="1">
    <source>
        <dbReference type="EMBL" id="KAL2735622.1"/>
    </source>
</evidence>
<proteinExistence type="predicted"/>
<sequence>MKFVQTREQIPVITVKFSEIWSNSHKFSQFQINSGTFRQIRINSVQGLTIGRPSHSFKEVSAPTIHAKRNIIFVKPKTTFFLIIVNIIMEYIKKYTEAETLRILETK</sequence>
<evidence type="ECO:0000313" key="2">
    <source>
        <dbReference type="Proteomes" id="UP001607302"/>
    </source>
</evidence>
<name>A0ABD2BS67_VESSQ</name>
<dbReference type="AlphaFoldDB" id="A0ABD2BS67"/>
<comment type="caution">
    <text evidence="1">The sequence shown here is derived from an EMBL/GenBank/DDBJ whole genome shotgun (WGS) entry which is preliminary data.</text>
</comment>
<gene>
    <name evidence="1" type="ORF">V1478_003262</name>
</gene>
<dbReference type="Proteomes" id="UP001607302">
    <property type="component" value="Unassembled WGS sequence"/>
</dbReference>
<reference evidence="1 2" key="1">
    <citation type="journal article" date="2024" name="Ann. Entomol. Soc. Am.">
        <title>Genomic analyses of the southern and eastern yellowjacket wasps (Hymenoptera: Vespidae) reveal evolutionary signatures of social life.</title>
        <authorList>
            <person name="Catto M.A."/>
            <person name="Caine P.B."/>
            <person name="Orr S.E."/>
            <person name="Hunt B.G."/>
            <person name="Goodisman M.A.D."/>
        </authorList>
    </citation>
    <scope>NUCLEOTIDE SEQUENCE [LARGE SCALE GENOMIC DNA]</scope>
    <source>
        <strain evidence="1">233</strain>
        <tissue evidence="1">Head and thorax</tissue>
    </source>
</reference>
<organism evidence="1 2">
    <name type="scientific">Vespula squamosa</name>
    <name type="common">Southern yellow jacket</name>
    <name type="synonym">Wasp</name>
    <dbReference type="NCBI Taxonomy" id="30214"/>
    <lineage>
        <taxon>Eukaryota</taxon>
        <taxon>Metazoa</taxon>
        <taxon>Ecdysozoa</taxon>
        <taxon>Arthropoda</taxon>
        <taxon>Hexapoda</taxon>
        <taxon>Insecta</taxon>
        <taxon>Pterygota</taxon>
        <taxon>Neoptera</taxon>
        <taxon>Endopterygota</taxon>
        <taxon>Hymenoptera</taxon>
        <taxon>Apocrita</taxon>
        <taxon>Aculeata</taxon>
        <taxon>Vespoidea</taxon>
        <taxon>Vespidae</taxon>
        <taxon>Vespinae</taxon>
        <taxon>Vespula</taxon>
    </lineage>
</organism>
<dbReference type="EMBL" id="JAUDFV010000064">
    <property type="protein sequence ID" value="KAL2735622.1"/>
    <property type="molecule type" value="Genomic_DNA"/>
</dbReference>
<protein>
    <submittedName>
        <fullName evidence="1">PiggyBac transposable element-derived protein 4-like</fullName>
    </submittedName>
</protein>